<keyword evidence="6 7" id="KW-0472">Membrane</keyword>
<evidence type="ECO:0000256" key="4">
    <source>
        <dbReference type="ARBA" id="ARBA00022692"/>
    </source>
</evidence>
<comment type="similarity">
    <text evidence="7">Belongs to the binding-protein-dependent transport system permease family.</text>
</comment>
<name>A0ABP9SDG4_9ACTN</name>
<dbReference type="EMBL" id="BAABJQ010000020">
    <property type="protein sequence ID" value="GAA5193822.1"/>
    <property type="molecule type" value="Genomic_DNA"/>
</dbReference>
<keyword evidence="3" id="KW-1003">Cell membrane</keyword>
<feature type="transmembrane region" description="Helical" evidence="7">
    <location>
        <begin position="141"/>
        <end position="159"/>
    </location>
</feature>
<feature type="transmembrane region" description="Helical" evidence="7">
    <location>
        <begin position="105"/>
        <end position="129"/>
    </location>
</feature>
<dbReference type="CDD" id="cd06261">
    <property type="entry name" value="TM_PBP2"/>
    <property type="match status" value="1"/>
</dbReference>
<feature type="domain" description="ABC transmembrane type-1" evidence="8">
    <location>
        <begin position="70"/>
        <end position="259"/>
    </location>
</feature>
<feature type="transmembrane region" description="Helical" evidence="7">
    <location>
        <begin position="12"/>
        <end position="34"/>
    </location>
</feature>
<feature type="transmembrane region" description="Helical" evidence="7">
    <location>
        <begin position="180"/>
        <end position="202"/>
    </location>
</feature>
<dbReference type="InterPro" id="IPR035906">
    <property type="entry name" value="MetI-like_sf"/>
</dbReference>
<evidence type="ECO:0000256" key="6">
    <source>
        <dbReference type="ARBA" id="ARBA00023136"/>
    </source>
</evidence>
<evidence type="ECO:0000256" key="3">
    <source>
        <dbReference type="ARBA" id="ARBA00022475"/>
    </source>
</evidence>
<dbReference type="PANTHER" id="PTHR43744">
    <property type="entry name" value="ABC TRANSPORTER PERMEASE PROTEIN MG189-RELATED-RELATED"/>
    <property type="match status" value="1"/>
</dbReference>
<evidence type="ECO:0000256" key="5">
    <source>
        <dbReference type="ARBA" id="ARBA00022989"/>
    </source>
</evidence>
<proteinExistence type="inferred from homology"/>
<dbReference type="Gene3D" id="1.10.3720.10">
    <property type="entry name" value="MetI-like"/>
    <property type="match status" value="1"/>
</dbReference>
<evidence type="ECO:0000313" key="10">
    <source>
        <dbReference type="Proteomes" id="UP001501570"/>
    </source>
</evidence>
<accession>A0ABP9SDG4</accession>
<comment type="caution">
    <text evidence="9">The sequence shown here is derived from an EMBL/GenBank/DDBJ whole genome shotgun (WGS) entry which is preliminary data.</text>
</comment>
<dbReference type="PANTHER" id="PTHR43744:SF12">
    <property type="entry name" value="ABC TRANSPORTER PERMEASE PROTEIN MG189-RELATED"/>
    <property type="match status" value="1"/>
</dbReference>
<keyword evidence="10" id="KW-1185">Reference proteome</keyword>
<evidence type="ECO:0000259" key="8">
    <source>
        <dbReference type="PROSITE" id="PS50928"/>
    </source>
</evidence>
<keyword evidence="4 7" id="KW-0812">Transmembrane</keyword>
<evidence type="ECO:0000256" key="7">
    <source>
        <dbReference type="RuleBase" id="RU363032"/>
    </source>
</evidence>
<evidence type="ECO:0000256" key="2">
    <source>
        <dbReference type="ARBA" id="ARBA00022448"/>
    </source>
</evidence>
<feature type="transmembrane region" description="Helical" evidence="7">
    <location>
        <begin position="238"/>
        <end position="259"/>
    </location>
</feature>
<evidence type="ECO:0000256" key="1">
    <source>
        <dbReference type="ARBA" id="ARBA00004651"/>
    </source>
</evidence>
<dbReference type="RefSeq" id="WP_345634677.1">
    <property type="nucleotide sequence ID" value="NZ_BAABJQ010000020.1"/>
</dbReference>
<dbReference type="Proteomes" id="UP001501570">
    <property type="component" value="Unassembled WGS sequence"/>
</dbReference>
<reference evidence="10" key="1">
    <citation type="journal article" date="2019" name="Int. J. Syst. Evol. Microbiol.">
        <title>The Global Catalogue of Microorganisms (GCM) 10K type strain sequencing project: providing services to taxonomists for standard genome sequencing and annotation.</title>
        <authorList>
            <consortium name="The Broad Institute Genomics Platform"/>
            <consortium name="The Broad Institute Genome Sequencing Center for Infectious Disease"/>
            <person name="Wu L."/>
            <person name="Ma J."/>
        </authorList>
    </citation>
    <scope>NUCLEOTIDE SEQUENCE [LARGE SCALE GENOMIC DNA]</scope>
    <source>
        <strain evidence="10">JCM 18304</strain>
    </source>
</reference>
<keyword evidence="2 7" id="KW-0813">Transport</keyword>
<organism evidence="9 10">
    <name type="scientific">Rugosimonospora acidiphila</name>
    <dbReference type="NCBI Taxonomy" id="556531"/>
    <lineage>
        <taxon>Bacteria</taxon>
        <taxon>Bacillati</taxon>
        <taxon>Actinomycetota</taxon>
        <taxon>Actinomycetes</taxon>
        <taxon>Micromonosporales</taxon>
        <taxon>Micromonosporaceae</taxon>
        <taxon>Rugosimonospora</taxon>
    </lineage>
</organism>
<protein>
    <submittedName>
        <fullName evidence="9">Carbohydrate ABC transporter permease</fullName>
    </submittedName>
</protein>
<dbReference type="SUPFAM" id="SSF161098">
    <property type="entry name" value="MetI-like"/>
    <property type="match status" value="1"/>
</dbReference>
<dbReference type="Pfam" id="PF00528">
    <property type="entry name" value="BPD_transp_1"/>
    <property type="match status" value="1"/>
</dbReference>
<comment type="subcellular location">
    <subcellularLocation>
        <location evidence="1 7">Cell membrane</location>
        <topology evidence="1 7">Multi-pass membrane protein</topology>
    </subcellularLocation>
</comment>
<evidence type="ECO:0000313" key="9">
    <source>
        <dbReference type="EMBL" id="GAA5193822.1"/>
    </source>
</evidence>
<feature type="transmembrane region" description="Helical" evidence="7">
    <location>
        <begin position="69"/>
        <end position="93"/>
    </location>
</feature>
<sequence length="274" mass="30593">MKSTVVLRTVSNVLKVFLALVVVFPILWMIVTALKPSTEVVTWPPTFLPRHWHWGNLAEVERAGPFLRWYFNSVLIAAITVAGNLVFGVPAAFAFARLKFRGRNLLFLVVLGSLMIPGEVLLIPLFVFLNKLGWVDTYQALTVPFLANGFVIFLLRQFFETIPRELEEAAVIDGCGLLRIMWHVVVPLSRPALAVSAFFVFIGSWNSYLYPLIVTRSESMRTVTVGLSLFKSESGTNWPLLMSAATLIALPAMIAFLLIERHLKDTMALSGVRG</sequence>
<keyword evidence="5 7" id="KW-1133">Transmembrane helix</keyword>
<dbReference type="PROSITE" id="PS50928">
    <property type="entry name" value="ABC_TM1"/>
    <property type="match status" value="1"/>
</dbReference>
<gene>
    <name evidence="9" type="ORF">GCM10023322_56660</name>
</gene>
<dbReference type="InterPro" id="IPR000515">
    <property type="entry name" value="MetI-like"/>
</dbReference>